<dbReference type="AlphaFoldDB" id="A0A0S7BNG9"/>
<evidence type="ECO:0000313" key="2">
    <source>
        <dbReference type="Proteomes" id="UP000055060"/>
    </source>
</evidence>
<dbReference type="RefSeq" id="WP_083522631.1">
    <property type="nucleotide sequence ID" value="NZ_DF967972.1"/>
</dbReference>
<dbReference type="Gene3D" id="3.40.50.880">
    <property type="match status" value="1"/>
</dbReference>
<accession>A0A0S7BNG9</accession>
<dbReference type="GO" id="GO:0005829">
    <property type="term" value="C:cytosol"/>
    <property type="evidence" value="ECO:0007669"/>
    <property type="project" value="TreeGrafter"/>
</dbReference>
<dbReference type="Pfam" id="PF07722">
    <property type="entry name" value="Peptidase_C26"/>
    <property type="match status" value="1"/>
</dbReference>
<dbReference type="PANTHER" id="PTHR43235">
    <property type="entry name" value="GLUTAMINE AMIDOTRANSFERASE PB2B2.05-RELATED"/>
    <property type="match status" value="1"/>
</dbReference>
<dbReference type="FunFam" id="3.40.50.880:FF:000030">
    <property type="entry name" value="Gamma-glutamyl-gamma-aminobutyrate hydrolase PuuD"/>
    <property type="match status" value="1"/>
</dbReference>
<keyword evidence="1" id="KW-0315">Glutamine amidotransferase</keyword>
<dbReference type="OrthoDB" id="9813383at2"/>
<dbReference type="InterPro" id="IPR011697">
    <property type="entry name" value="Peptidase_C26"/>
</dbReference>
<sequence length="244" mass="26315">MNMTTPAIGLTVNRLASSNPTAPYHGLSEAYINAVVRAGGIPLLIPLGLPESDWKELCSHLDGILLTGGSDIDPIRFNGQNHPSVYDIDSERDALEIALVQHAAENHLPFLGICRGVQAINVALGGTLFTHIADQVPGALRHDWYPNVPRDYRAHSVTLEPSSRLASILGETQPQVNSLHHQGLDRIGKGLVAVGHAPDGLVEAIELPGHLFGIGVQWHPEWLQDDPAMRNLFLAFIQAAAKGE</sequence>
<dbReference type="PANTHER" id="PTHR43235:SF1">
    <property type="entry name" value="GLUTAMINE AMIDOTRANSFERASE PB2B2.05-RELATED"/>
    <property type="match status" value="1"/>
</dbReference>
<keyword evidence="2" id="KW-1185">Reference proteome</keyword>
<dbReference type="PROSITE" id="PS51273">
    <property type="entry name" value="GATASE_TYPE_1"/>
    <property type="match status" value="1"/>
</dbReference>
<reference evidence="1" key="1">
    <citation type="submission" date="2015-07" db="EMBL/GenBank/DDBJ databases">
        <title>Draft Genome Sequences of Anaerolinea thermolimosa IMO-1, Bellilinea caldifistulae GOMI-1, Leptolinea tardivitalis YMTK-2, Levilinea saccharolytica KIBI-1,Longilinea arvoryzae KOME-1, Previously Described as Members of the Anaerolineaceae (Chloroflexi).</title>
        <authorList>
            <person name="Sekiguchi Y."/>
            <person name="Ohashi A."/>
            <person name="Matsuura N."/>
            <person name="Tourlousse M.D."/>
        </authorList>
    </citation>
    <scope>NUCLEOTIDE SEQUENCE [LARGE SCALE GENOMIC DNA]</scope>
    <source>
        <strain evidence="1">KOME-1</strain>
    </source>
</reference>
<dbReference type="SUPFAM" id="SSF52317">
    <property type="entry name" value="Class I glutamine amidotransferase-like"/>
    <property type="match status" value="1"/>
</dbReference>
<dbReference type="GO" id="GO:0006598">
    <property type="term" value="P:polyamine catabolic process"/>
    <property type="evidence" value="ECO:0007669"/>
    <property type="project" value="TreeGrafter"/>
</dbReference>
<dbReference type="Proteomes" id="UP000055060">
    <property type="component" value="Unassembled WGS sequence"/>
</dbReference>
<dbReference type="GO" id="GO:0016740">
    <property type="term" value="F:transferase activity"/>
    <property type="evidence" value="ECO:0007669"/>
    <property type="project" value="UniProtKB-KW"/>
</dbReference>
<dbReference type="STRING" id="360412.LARV_03183"/>
<proteinExistence type="predicted"/>
<dbReference type="GO" id="GO:0033969">
    <property type="term" value="F:gamma-glutamyl-gamma-aminobutyrate hydrolase activity"/>
    <property type="evidence" value="ECO:0007669"/>
    <property type="project" value="TreeGrafter"/>
</dbReference>
<keyword evidence="1" id="KW-0808">Transferase</keyword>
<protein>
    <submittedName>
        <fullName evidence="1">Predicted glutamine amidotransferases</fullName>
    </submittedName>
</protein>
<name>A0A0S7BNG9_9CHLR</name>
<organism evidence="1">
    <name type="scientific">Longilinea arvoryzae</name>
    <dbReference type="NCBI Taxonomy" id="360412"/>
    <lineage>
        <taxon>Bacteria</taxon>
        <taxon>Bacillati</taxon>
        <taxon>Chloroflexota</taxon>
        <taxon>Anaerolineae</taxon>
        <taxon>Anaerolineales</taxon>
        <taxon>Anaerolineaceae</taxon>
        <taxon>Longilinea</taxon>
    </lineage>
</organism>
<dbReference type="InterPro" id="IPR044668">
    <property type="entry name" value="PuuD-like"/>
</dbReference>
<evidence type="ECO:0000313" key="1">
    <source>
        <dbReference type="EMBL" id="GAP15397.1"/>
    </source>
</evidence>
<gene>
    <name evidence="1" type="ORF">LARV_03183</name>
</gene>
<dbReference type="EMBL" id="DF967972">
    <property type="protein sequence ID" value="GAP15397.1"/>
    <property type="molecule type" value="Genomic_DNA"/>
</dbReference>
<dbReference type="InterPro" id="IPR029062">
    <property type="entry name" value="Class_I_gatase-like"/>
</dbReference>
<dbReference type="CDD" id="cd01745">
    <property type="entry name" value="GATase1_2"/>
    <property type="match status" value="1"/>
</dbReference>